<evidence type="ECO:0000313" key="2">
    <source>
        <dbReference type="EMBL" id="SEB79369.1"/>
    </source>
</evidence>
<dbReference type="OrthoDB" id="9935267at2"/>
<accession>A0A1H4M8L9</accession>
<proteinExistence type="predicted"/>
<dbReference type="Proteomes" id="UP000183038">
    <property type="component" value="Unassembled WGS sequence"/>
</dbReference>
<dbReference type="AlphaFoldDB" id="A0A1H4M8L9"/>
<name>A0A1H4M8L9_9FLAO</name>
<organism evidence="2 3">
    <name type="scientific">Maribacter dokdonensis</name>
    <dbReference type="NCBI Taxonomy" id="320912"/>
    <lineage>
        <taxon>Bacteria</taxon>
        <taxon>Pseudomonadati</taxon>
        <taxon>Bacteroidota</taxon>
        <taxon>Flavobacteriia</taxon>
        <taxon>Flavobacteriales</taxon>
        <taxon>Flavobacteriaceae</taxon>
        <taxon>Maribacter</taxon>
    </lineage>
</organism>
<sequence>MKAITLIASLCLLFSMNTAIAQNKTQKDHVLPMQVLDLRKMTDKEKTQWIVINGRKDMPVIIEVSGANTEEFWITVGKTMRGLQHGGLSNLVLVRTNDAQSRKASEEVIWLYEKGKVATVFENPPNDTRLKSQIQKKIMILYDRVHGTNMYQGAN</sequence>
<evidence type="ECO:0000256" key="1">
    <source>
        <dbReference type="SAM" id="SignalP"/>
    </source>
</evidence>
<protein>
    <submittedName>
        <fullName evidence="2">Uncharacterized protein</fullName>
    </submittedName>
</protein>
<reference evidence="2 3" key="1">
    <citation type="submission" date="2016-10" db="EMBL/GenBank/DDBJ databases">
        <authorList>
            <person name="de Groot N.N."/>
        </authorList>
    </citation>
    <scope>NUCLEOTIDE SEQUENCE [LARGE SCALE GENOMIC DNA]</scope>
    <source>
        <strain evidence="2 3">MAR_2009_71</strain>
    </source>
</reference>
<keyword evidence="1" id="KW-0732">Signal</keyword>
<feature type="signal peptide" evidence="1">
    <location>
        <begin position="1"/>
        <end position="21"/>
    </location>
</feature>
<evidence type="ECO:0000313" key="3">
    <source>
        <dbReference type="Proteomes" id="UP000183038"/>
    </source>
</evidence>
<gene>
    <name evidence="2" type="ORF">SAMN05192540_1560</name>
</gene>
<dbReference type="EMBL" id="FNTB01000001">
    <property type="protein sequence ID" value="SEB79369.1"/>
    <property type="molecule type" value="Genomic_DNA"/>
</dbReference>
<feature type="chain" id="PRO_5010172653" evidence="1">
    <location>
        <begin position="22"/>
        <end position="155"/>
    </location>
</feature>
<dbReference type="RefSeq" id="WP_074671607.1">
    <property type="nucleotide sequence ID" value="NZ_FNTB01000001.1"/>
</dbReference>